<dbReference type="AlphaFoldDB" id="A0A6N7KXQ0"/>
<evidence type="ECO:0000256" key="4">
    <source>
        <dbReference type="ARBA" id="ARBA00023136"/>
    </source>
</evidence>
<keyword evidence="5" id="KW-0813">Transport</keyword>
<proteinExistence type="inferred from homology"/>
<sequence length="312" mass="33335">MGRGRRPRPGRSRSPPPQSRRRLPDAHRDRGRSRGTVRGTVMAGPRGSLSSLREVARLALHQFPYDLRAFLRNPQSRFFTLALPVLFLVIFASVFGRQNNTVKVSGGTIDTSVYYVPGIITLGIIAASFVNLVISVTAQRESGVLKRRRATPVPAAAVIAGRTLTAVVVAIGITVVLLVIGWAAYGAHVPARTAPALAVTVIVGTVSFCCLGYALTSVIRNEDAAQPVTQAVMLPLYFISGVFIASSVLPHWLVHVADVFPVHHLLDALLTAYNPHTTGAGFAGTDLLIVAAWGAGGLVIALRRFSWLPRGG</sequence>
<dbReference type="PROSITE" id="PS51012">
    <property type="entry name" value="ABC_TM2"/>
    <property type="match status" value="1"/>
</dbReference>
<dbReference type="EMBL" id="WBOF01000001">
    <property type="protein sequence ID" value="MQS15565.1"/>
    <property type="molecule type" value="Genomic_DNA"/>
</dbReference>
<evidence type="ECO:0000313" key="9">
    <source>
        <dbReference type="Proteomes" id="UP000450000"/>
    </source>
</evidence>
<evidence type="ECO:0000313" key="8">
    <source>
        <dbReference type="EMBL" id="MQS15565.1"/>
    </source>
</evidence>
<keyword evidence="5" id="KW-1003">Cell membrane</keyword>
<dbReference type="PANTHER" id="PTHR43229:SF2">
    <property type="entry name" value="NODULATION PROTEIN J"/>
    <property type="match status" value="1"/>
</dbReference>
<comment type="similarity">
    <text evidence="5">Belongs to the ABC-2 integral membrane protein family.</text>
</comment>
<evidence type="ECO:0000256" key="5">
    <source>
        <dbReference type="RuleBase" id="RU361157"/>
    </source>
</evidence>
<dbReference type="PANTHER" id="PTHR43229">
    <property type="entry name" value="NODULATION PROTEIN J"/>
    <property type="match status" value="1"/>
</dbReference>
<feature type="transmembrane region" description="Helical" evidence="5">
    <location>
        <begin position="159"/>
        <end position="185"/>
    </location>
</feature>
<dbReference type="Pfam" id="PF01061">
    <property type="entry name" value="ABC2_membrane"/>
    <property type="match status" value="1"/>
</dbReference>
<dbReference type="InterPro" id="IPR013525">
    <property type="entry name" value="ABC2_TM"/>
</dbReference>
<evidence type="ECO:0000259" key="7">
    <source>
        <dbReference type="PROSITE" id="PS51012"/>
    </source>
</evidence>
<keyword evidence="3 5" id="KW-1133">Transmembrane helix</keyword>
<evidence type="ECO:0000256" key="1">
    <source>
        <dbReference type="ARBA" id="ARBA00004141"/>
    </source>
</evidence>
<protein>
    <recommendedName>
        <fullName evidence="5">Transport permease protein</fullName>
    </recommendedName>
</protein>
<keyword evidence="2 5" id="KW-0812">Transmembrane</keyword>
<feature type="domain" description="ABC transmembrane type-2" evidence="7">
    <location>
        <begin position="75"/>
        <end position="308"/>
    </location>
</feature>
<accession>A0A6N7KXQ0</accession>
<keyword evidence="4 5" id="KW-0472">Membrane</keyword>
<evidence type="ECO:0000256" key="6">
    <source>
        <dbReference type="SAM" id="MobiDB-lite"/>
    </source>
</evidence>
<dbReference type="InterPro" id="IPR047817">
    <property type="entry name" value="ABC2_TM_bact-type"/>
</dbReference>
<feature type="transmembrane region" description="Helical" evidence="5">
    <location>
        <begin position="78"/>
        <end position="95"/>
    </location>
</feature>
<feature type="transmembrane region" description="Helical" evidence="5">
    <location>
        <begin position="115"/>
        <end position="138"/>
    </location>
</feature>
<organism evidence="8 9">
    <name type="scientific">Streptomyces kaniharaensis</name>
    <dbReference type="NCBI Taxonomy" id="212423"/>
    <lineage>
        <taxon>Bacteria</taxon>
        <taxon>Bacillati</taxon>
        <taxon>Actinomycetota</taxon>
        <taxon>Actinomycetes</taxon>
        <taxon>Kitasatosporales</taxon>
        <taxon>Streptomycetaceae</taxon>
        <taxon>Streptomyces</taxon>
    </lineage>
</organism>
<feature type="transmembrane region" description="Helical" evidence="5">
    <location>
        <begin position="231"/>
        <end position="253"/>
    </location>
</feature>
<dbReference type="GO" id="GO:0140359">
    <property type="term" value="F:ABC-type transporter activity"/>
    <property type="evidence" value="ECO:0007669"/>
    <property type="project" value="InterPro"/>
</dbReference>
<gene>
    <name evidence="8" type="ORF">F7Q99_25655</name>
</gene>
<comment type="subcellular location">
    <subcellularLocation>
        <location evidence="5">Cell membrane</location>
        <topology evidence="5">Multi-pass membrane protein</topology>
    </subcellularLocation>
    <subcellularLocation>
        <location evidence="1">Membrane</location>
        <topology evidence="1">Multi-pass membrane protein</topology>
    </subcellularLocation>
</comment>
<evidence type="ECO:0000256" key="3">
    <source>
        <dbReference type="ARBA" id="ARBA00022989"/>
    </source>
</evidence>
<comment type="caution">
    <text evidence="8">The sequence shown here is derived from an EMBL/GenBank/DDBJ whole genome shotgun (WGS) entry which is preliminary data.</text>
</comment>
<dbReference type="Proteomes" id="UP000450000">
    <property type="component" value="Unassembled WGS sequence"/>
</dbReference>
<dbReference type="InterPro" id="IPR051784">
    <property type="entry name" value="Nod_factor_ABC_transporter"/>
</dbReference>
<feature type="transmembrane region" description="Helical" evidence="5">
    <location>
        <begin position="280"/>
        <end position="302"/>
    </location>
</feature>
<keyword evidence="9" id="KW-1185">Reference proteome</keyword>
<feature type="region of interest" description="Disordered" evidence="6">
    <location>
        <begin position="1"/>
        <end position="44"/>
    </location>
</feature>
<evidence type="ECO:0000256" key="2">
    <source>
        <dbReference type="ARBA" id="ARBA00022692"/>
    </source>
</evidence>
<dbReference type="OrthoDB" id="9778589at2"/>
<feature type="transmembrane region" description="Helical" evidence="5">
    <location>
        <begin position="197"/>
        <end position="219"/>
    </location>
</feature>
<name>A0A6N7KXQ0_9ACTN</name>
<feature type="compositionally biased region" description="Basic residues" evidence="6">
    <location>
        <begin position="1"/>
        <end position="11"/>
    </location>
</feature>
<reference evidence="8 9" key="1">
    <citation type="submission" date="2019-09" db="EMBL/GenBank/DDBJ databases">
        <title>Genome Sequences of Streptomyces kaniharaensis ATCC 21070.</title>
        <authorList>
            <person name="Zhu W."/>
            <person name="De Crecy-Lagard V."/>
            <person name="Richards N.G."/>
        </authorList>
    </citation>
    <scope>NUCLEOTIDE SEQUENCE [LARGE SCALE GENOMIC DNA]</scope>
    <source>
        <strain evidence="8 9">SF-557</strain>
    </source>
</reference>
<dbReference type="GO" id="GO:0005886">
    <property type="term" value="C:plasma membrane"/>
    <property type="evidence" value="ECO:0007669"/>
    <property type="project" value="UniProtKB-SubCell"/>
</dbReference>